<organism evidence="2 3">
    <name type="scientific">Thermosipho affectus</name>
    <dbReference type="NCBI Taxonomy" id="660294"/>
    <lineage>
        <taxon>Bacteria</taxon>
        <taxon>Thermotogati</taxon>
        <taxon>Thermotogota</taxon>
        <taxon>Thermotogae</taxon>
        <taxon>Thermotogales</taxon>
        <taxon>Fervidobacteriaceae</taxon>
        <taxon>Thermosipho</taxon>
    </lineage>
</organism>
<dbReference type="PANTHER" id="PTHR38591:SF1">
    <property type="entry name" value="BLL1000 PROTEIN"/>
    <property type="match status" value="1"/>
</dbReference>
<evidence type="ECO:0000313" key="2">
    <source>
        <dbReference type="EMBL" id="ONN27465.1"/>
    </source>
</evidence>
<name>A0ABX3II01_9BACT</name>
<evidence type="ECO:0000259" key="1">
    <source>
        <dbReference type="Pfam" id="PF07143"/>
    </source>
</evidence>
<gene>
    <name evidence="2" type="ORF">XJ44_03920</name>
</gene>
<sequence>MYLIHIVFTERFLEYKLSWEMVSMRKRLLIPYKEEDHKNFEEEWFPHKGVSGWWYITGYLMDKESSERIFSYQYTFLRARVYGITLKVLQLALTDISRKKHYFKQKALFFERKVFKDERTIDVLPYAVLKRSKDGMNLWVNTDEFSFELKLGYGKGGVWHGDNGVLIMGVPKDSKQRTVYYSFTNMPTEGRIIIKSEEEKRKFDVLGKSWFDRQWGPFNIVDPATHWEWFSLRFFDDEEVMLFSFPQHPYQDGTYVDKYGKSKRICDFTVKEKELVEVDGYVFSFGWDVMLPGVKKEFYKVVPMMDGQVNIAYFELMAKVIDLYGKHVGYAFVELLPGVRSKKKKPSIKNLLKKS</sequence>
<dbReference type="PANTHER" id="PTHR38591">
    <property type="entry name" value="HYDROLASE"/>
    <property type="match status" value="1"/>
</dbReference>
<protein>
    <recommendedName>
        <fullName evidence="1">AttH domain-containing protein</fullName>
    </recommendedName>
</protein>
<evidence type="ECO:0000313" key="3">
    <source>
        <dbReference type="Proteomes" id="UP000242616"/>
    </source>
</evidence>
<feature type="domain" description="AttH" evidence="1">
    <location>
        <begin position="53"/>
        <end position="216"/>
    </location>
</feature>
<accession>A0ABX3II01</accession>
<keyword evidence="3" id="KW-1185">Reference proteome</keyword>
<dbReference type="InterPro" id="IPR023374">
    <property type="entry name" value="AttH-like_dom_sf"/>
</dbReference>
<dbReference type="Pfam" id="PF17186">
    <property type="entry name" value="Lipocalin_9"/>
    <property type="match status" value="1"/>
</dbReference>
<dbReference type="SUPFAM" id="SSF159245">
    <property type="entry name" value="AttH-like"/>
    <property type="match status" value="1"/>
</dbReference>
<reference evidence="2 3" key="1">
    <citation type="submission" date="2015-06" db="EMBL/GenBank/DDBJ databases">
        <title>Genome sequencing of Thermotogales isolates from hydrothermal vents.</title>
        <authorList>
            <person name="Haverkamp T.H."/>
            <person name="Kublanov I.V."/>
            <person name="Nesbo C.L."/>
        </authorList>
    </citation>
    <scope>NUCLEOTIDE SEQUENCE [LARGE SCALE GENOMIC DNA]</scope>
    <source>
        <strain evidence="3">ik275mar</strain>
    </source>
</reference>
<dbReference type="EMBL" id="LBFC01000015">
    <property type="protein sequence ID" value="ONN27465.1"/>
    <property type="molecule type" value="Genomic_DNA"/>
</dbReference>
<dbReference type="Proteomes" id="UP000242616">
    <property type="component" value="Unassembled WGS sequence"/>
</dbReference>
<comment type="caution">
    <text evidence="2">The sequence shown here is derived from an EMBL/GenBank/DDBJ whole genome shotgun (WGS) entry which is preliminary data.</text>
</comment>
<dbReference type="Gene3D" id="2.40.370.10">
    <property type="entry name" value="AttH-like domain"/>
    <property type="match status" value="2"/>
</dbReference>
<dbReference type="InterPro" id="IPR010791">
    <property type="entry name" value="AttH_dom"/>
</dbReference>
<dbReference type="Pfam" id="PF07143">
    <property type="entry name" value="CrtC"/>
    <property type="match status" value="1"/>
</dbReference>
<proteinExistence type="predicted"/>